<feature type="domain" description="PTS EIIA type-2" evidence="1">
    <location>
        <begin position="3"/>
        <end position="145"/>
    </location>
</feature>
<dbReference type="EMBL" id="CABWIB010000001">
    <property type="protein sequence ID" value="VWL85259.1"/>
    <property type="molecule type" value="Genomic_DNA"/>
</dbReference>
<evidence type="ECO:0000259" key="1">
    <source>
        <dbReference type="PROSITE" id="PS51094"/>
    </source>
</evidence>
<gene>
    <name evidence="2" type="ORF">OMES3154_00542</name>
</gene>
<keyword evidence="3" id="KW-1185">Reference proteome</keyword>
<dbReference type="Pfam" id="PF00359">
    <property type="entry name" value="PTS_EIIA_2"/>
    <property type="match status" value="1"/>
</dbReference>
<dbReference type="RefSeq" id="WP_156683267.1">
    <property type="nucleotide sequence ID" value="NZ_CABWIB010000001.1"/>
</dbReference>
<evidence type="ECO:0000313" key="2">
    <source>
        <dbReference type="EMBL" id="VWL85259.1"/>
    </source>
</evidence>
<dbReference type="InterPro" id="IPR016152">
    <property type="entry name" value="PTrfase/Anion_transptr"/>
</dbReference>
<accession>A0A6I8M5P9</accession>
<dbReference type="SUPFAM" id="SSF55804">
    <property type="entry name" value="Phoshotransferase/anion transport protein"/>
    <property type="match status" value="1"/>
</dbReference>
<reference evidence="2 3" key="1">
    <citation type="submission" date="2019-10" db="EMBL/GenBank/DDBJ databases">
        <authorList>
            <person name="Blom J."/>
        </authorList>
    </citation>
    <scope>NUCLEOTIDE SEQUENCE [LARGE SCALE GENOMIC DNA]</scope>
    <source>
        <strain evidence="2 3">ES3154-GLU</strain>
    </source>
</reference>
<sequence>MNKVSDVDTIVLDLDVKDKIDIFKLVAKKAKELNIIEDEEKVIEEFIEKEKDTETYLGSKCAMPHIKTNIIGSSVIFYIRLKNEMLWSGKDSAKYIFLIISNREDVEKHLKLLRLISKIIMKNDILKIFKESDDTLKISNTINEIE</sequence>
<proteinExistence type="predicted"/>
<dbReference type="InterPro" id="IPR051541">
    <property type="entry name" value="PTS_SugarTrans_NitroReg"/>
</dbReference>
<dbReference type="InterPro" id="IPR002178">
    <property type="entry name" value="PTS_EIIA_type-2_dom"/>
</dbReference>
<dbReference type="PANTHER" id="PTHR47738">
    <property type="entry name" value="PTS SYSTEM FRUCTOSE-LIKE EIIA COMPONENT-RELATED"/>
    <property type="match status" value="1"/>
</dbReference>
<organism evidence="2 3">
    <name type="scientific">Oceanivirga miroungae</name>
    <dbReference type="NCBI Taxonomy" id="1130046"/>
    <lineage>
        <taxon>Bacteria</taxon>
        <taxon>Fusobacteriati</taxon>
        <taxon>Fusobacteriota</taxon>
        <taxon>Fusobacteriia</taxon>
        <taxon>Fusobacteriales</taxon>
        <taxon>Leptotrichiaceae</taxon>
        <taxon>Oceanivirga</taxon>
    </lineage>
</organism>
<evidence type="ECO:0000313" key="3">
    <source>
        <dbReference type="Proteomes" id="UP000419017"/>
    </source>
</evidence>
<dbReference type="PANTHER" id="PTHR47738:SF2">
    <property type="entry name" value="PTS SYSTEM FRUCTOSE-LIKE EIIA COMPONENT"/>
    <property type="match status" value="1"/>
</dbReference>
<dbReference type="Gene3D" id="3.40.930.10">
    <property type="entry name" value="Mannitol-specific EII, Chain A"/>
    <property type="match status" value="1"/>
</dbReference>
<dbReference type="PROSITE" id="PS51094">
    <property type="entry name" value="PTS_EIIA_TYPE_2"/>
    <property type="match status" value="1"/>
</dbReference>
<protein>
    <submittedName>
        <fullName evidence="2">PTS system fructose subfamily transporter subunit IIC</fullName>
    </submittedName>
</protein>
<name>A0A6I8M5P9_9FUSO</name>
<dbReference type="Proteomes" id="UP000419017">
    <property type="component" value="Unassembled WGS sequence"/>
</dbReference>
<dbReference type="AlphaFoldDB" id="A0A6I8M5P9"/>